<evidence type="ECO:0000313" key="2">
    <source>
        <dbReference type="Proteomes" id="UP000266723"/>
    </source>
</evidence>
<evidence type="ECO:0000313" key="1">
    <source>
        <dbReference type="EMBL" id="KAF3561397.1"/>
    </source>
</evidence>
<dbReference type="Proteomes" id="UP000266723">
    <property type="component" value="Unassembled WGS sequence"/>
</dbReference>
<gene>
    <name evidence="1" type="ORF">DY000_02017866</name>
</gene>
<name>A0ABQ7CNF0_BRACR</name>
<protein>
    <submittedName>
        <fullName evidence="1">Uncharacterized protein</fullName>
    </submittedName>
</protein>
<proteinExistence type="predicted"/>
<dbReference type="EMBL" id="QGKV02000759">
    <property type="protein sequence ID" value="KAF3561397.1"/>
    <property type="molecule type" value="Genomic_DNA"/>
</dbReference>
<reference evidence="1 2" key="1">
    <citation type="journal article" date="2020" name="BMC Genomics">
        <title>Intraspecific diversification of the crop wild relative Brassica cretica Lam. using demographic model selection.</title>
        <authorList>
            <person name="Kioukis A."/>
            <person name="Michalopoulou V.A."/>
            <person name="Briers L."/>
            <person name="Pirintsos S."/>
            <person name="Studholme D.J."/>
            <person name="Pavlidis P."/>
            <person name="Sarris P.F."/>
        </authorList>
    </citation>
    <scope>NUCLEOTIDE SEQUENCE [LARGE SCALE GENOMIC DNA]</scope>
    <source>
        <strain evidence="2">cv. PFS-1207/04</strain>
    </source>
</reference>
<keyword evidence="2" id="KW-1185">Reference proteome</keyword>
<comment type="caution">
    <text evidence="1">The sequence shown here is derived from an EMBL/GenBank/DDBJ whole genome shotgun (WGS) entry which is preliminary data.</text>
</comment>
<accession>A0ABQ7CNF0</accession>
<sequence length="121" mass="13941">MLNRNPTMDRLLSWGLDVEEVWRKCLVRLGVSNAPTTWQSVIDWLCSLPFDRILKLVILQIWQTCLYEIWKERNARFHLGTTAPPIKISEVATRTARFKATALKNSGKILGNELLAFWSGI</sequence>
<organism evidence="1 2">
    <name type="scientific">Brassica cretica</name>
    <name type="common">Mustard</name>
    <dbReference type="NCBI Taxonomy" id="69181"/>
    <lineage>
        <taxon>Eukaryota</taxon>
        <taxon>Viridiplantae</taxon>
        <taxon>Streptophyta</taxon>
        <taxon>Embryophyta</taxon>
        <taxon>Tracheophyta</taxon>
        <taxon>Spermatophyta</taxon>
        <taxon>Magnoliopsida</taxon>
        <taxon>eudicotyledons</taxon>
        <taxon>Gunneridae</taxon>
        <taxon>Pentapetalae</taxon>
        <taxon>rosids</taxon>
        <taxon>malvids</taxon>
        <taxon>Brassicales</taxon>
        <taxon>Brassicaceae</taxon>
        <taxon>Brassiceae</taxon>
        <taxon>Brassica</taxon>
    </lineage>
</organism>